<protein>
    <submittedName>
        <fullName evidence="1">Uncharacterized protein</fullName>
    </submittedName>
</protein>
<dbReference type="AlphaFoldDB" id="A0AAW1U466"/>
<keyword evidence="2" id="KW-1185">Reference proteome</keyword>
<name>A0AAW1U466_9CUCU</name>
<evidence type="ECO:0000313" key="2">
    <source>
        <dbReference type="Proteomes" id="UP001431783"/>
    </source>
</evidence>
<sequence>MCDYSEPAMISNSEPHFTRPVFSINSQAKLGTSKIEYLSTSWSTYPIHFLQKLFDNKKKQASEQQLKLTEEKEQLQLQQIYLKFIIEKVTDSVVLSLGMMNLLFMSSKYLTNGLFRFYRMLNIKKSSPIMPNKKSGTHKDLKQRLIIERGGGLGRAGTRGGEVGRRAVILCTISSLPYQTLRHVVSGLAGQINTIVPVTMVKSCDSLRSCYASL</sequence>
<evidence type="ECO:0000313" key="1">
    <source>
        <dbReference type="EMBL" id="KAK9877270.1"/>
    </source>
</evidence>
<dbReference type="Proteomes" id="UP001431783">
    <property type="component" value="Unassembled WGS sequence"/>
</dbReference>
<reference evidence="1 2" key="1">
    <citation type="submission" date="2023-03" db="EMBL/GenBank/DDBJ databases">
        <title>Genome insight into feeding habits of ladybird beetles.</title>
        <authorList>
            <person name="Li H.-S."/>
            <person name="Huang Y.-H."/>
            <person name="Pang H."/>
        </authorList>
    </citation>
    <scope>NUCLEOTIDE SEQUENCE [LARGE SCALE GENOMIC DNA]</scope>
    <source>
        <strain evidence="1">SYSU_2023b</strain>
        <tissue evidence="1">Whole body</tissue>
    </source>
</reference>
<gene>
    <name evidence="1" type="ORF">WA026_017661</name>
</gene>
<accession>A0AAW1U466</accession>
<proteinExistence type="predicted"/>
<organism evidence="1 2">
    <name type="scientific">Henosepilachna vigintioctopunctata</name>
    <dbReference type="NCBI Taxonomy" id="420089"/>
    <lineage>
        <taxon>Eukaryota</taxon>
        <taxon>Metazoa</taxon>
        <taxon>Ecdysozoa</taxon>
        <taxon>Arthropoda</taxon>
        <taxon>Hexapoda</taxon>
        <taxon>Insecta</taxon>
        <taxon>Pterygota</taxon>
        <taxon>Neoptera</taxon>
        <taxon>Endopterygota</taxon>
        <taxon>Coleoptera</taxon>
        <taxon>Polyphaga</taxon>
        <taxon>Cucujiformia</taxon>
        <taxon>Coccinelloidea</taxon>
        <taxon>Coccinellidae</taxon>
        <taxon>Epilachninae</taxon>
        <taxon>Epilachnini</taxon>
        <taxon>Henosepilachna</taxon>
    </lineage>
</organism>
<dbReference type="EMBL" id="JARQZJ010000041">
    <property type="protein sequence ID" value="KAK9877270.1"/>
    <property type="molecule type" value="Genomic_DNA"/>
</dbReference>
<comment type="caution">
    <text evidence="1">The sequence shown here is derived from an EMBL/GenBank/DDBJ whole genome shotgun (WGS) entry which is preliminary data.</text>
</comment>